<sequence>MRDRADFEGYVAQRSDRLLRTAYLLCRDWGAGGGPDCAPAPENAPRPSPGVTITPVYPTAGAPSGGG</sequence>
<evidence type="ECO:0000313" key="2">
    <source>
        <dbReference type="EMBL" id="MBB4916519.1"/>
    </source>
</evidence>
<protein>
    <submittedName>
        <fullName evidence="2">Uncharacterized protein</fullName>
    </submittedName>
</protein>
<reference evidence="2 3" key="1">
    <citation type="submission" date="2020-08" db="EMBL/GenBank/DDBJ databases">
        <title>Genomic Encyclopedia of Type Strains, Phase III (KMG-III): the genomes of soil and plant-associated and newly described type strains.</title>
        <authorList>
            <person name="Whitman W."/>
        </authorList>
    </citation>
    <scope>NUCLEOTIDE SEQUENCE [LARGE SCALE GENOMIC DNA]</scope>
    <source>
        <strain evidence="2 3">CECT 8840</strain>
    </source>
</reference>
<proteinExistence type="predicted"/>
<dbReference type="AlphaFoldDB" id="A0A7W7QN58"/>
<gene>
    <name evidence="2" type="ORF">FHS44_003607</name>
</gene>
<evidence type="ECO:0000313" key="3">
    <source>
        <dbReference type="Proteomes" id="UP000552644"/>
    </source>
</evidence>
<accession>A0A7W7QN58</accession>
<dbReference type="EMBL" id="JACHJP010000003">
    <property type="protein sequence ID" value="MBB4916519.1"/>
    <property type="molecule type" value="Genomic_DNA"/>
</dbReference>
<dbReference type="RefSeq" id="WP_184715956.1">
    <property type="nucleotide sequence ID" value="NZ_JACHJP010000003.1"/>
</dbReference>
<name>A0A7W7QN58_9ACTN</name>
<comment type="caution">
    <text evidence="2">The sequence shown here is derived from an EMBL/GenBank/DDBJ whole genome shotgun (WGS) entry which is preliminary data.</text>
</comment>
<dbReference type="Proteomes" id="UP000552644">
    <property type="component" value="Unassembled WGS sequence"/>
</dbReference>
<feature type="region of interest" description="Disordered" evidence="1">
    <location>
        <begin position="34"/>
        <end position="67"/>
    </location>
</feature>
<keyword evidence="3" id="KW-1185">Reference proteome</keyword>
<organism evidence="2 3">
    <name type="scientific">Streptosporangium saharense</name>
    <dbReference type="NCBI Taxonomy" id="1706840"/>
    <lineage>
        <taxon>Bacteria</taxon>
        <taxon>Bacillati</taxon>
        <taxon>Actinomycetota</taxon>
        <taxon>Actinomycetes</taxon>
        <taxon>Streptosporangiales</taxon>
        <taxon>Streptosporangiaceae</taxon>
        <taxon>Streptosporangium</taxon>
    </lineage>
</organism>
<evidence type="ECO:0000256" key="1">
    <source>
        <dbReference type="SAM" id="MobiDB-lite"/>
    </source>
</evidence>